<dbReference type="Proteomes" id="UP000319478">
    <property type="component" value="Unassembled WGS sequence"/>
</dbReference>
<accession>A0ABQ0SI50</accession>
<organism evidence="1 2">
    <name type="scientific">Novacetimonas hansenii</name>
    <name type="common">Komagataeibacter hansenii</name>
    <dbReference type="NCBI Taxonomy" id="436"/>
    <lineage>
        <taxon>Bacteria</taxon>
        <taxon>Pseudomonadati</taxon>
        <taxon>Pseudomonadota</taxon>
        <taxon>Alphaproteobacteria</taxon>
        <taxon>Acetobacterales</taxon>
        <taxon>Acetobacteraceae</taxon>
        <taxon>Novacetimonas</taxon>
    </lineage>
</organism>
<protein>
    <recommendedName>
        <fullName evidence="3">Transposase</fullName>
    </recommendedName>
</protein>
<gene>
    <name evidence="1" type="ORF">GHA01_27210</name>
</gene>
<name>A0ABQ0SI50_NOVHA</name>
<reference evidence="1 2" key="1">
    <citation type="submission" date="2019-06" db="EMBL/GenBank/DDBJ databases">
        <title>Whole genome shotgun sequence of Komagataeibacter hansenii NBRC 14820.</title>
        <authorList>
            <person name="Hosoyama A."/>
            <person name="Uohara A."/>
            <person name="Ohji S."/>
            <person name="Ichikawa N."/>
        </authorList>
    </citation>
    <scope>NUCLEOTIDE SEQUENCE [LARGE SCALE GENOMIC DNA]</scope>
    <source>
        <strain evidence="1 2">NBRC 14820</strain>
    </source>
</reference>
<evidence type="ECO:0008006" key="3">
    <source>
        <dbReference type="Google" id="ProtNLM"/>
    </source>
</evidence>
<evidence type="ECO:0000313" key="1">
    <source>
        <dbReference type="EMBL" id="GEC64872.1"/>
    </source>
</evidence>
<keyword evidence="2" id="KW-1185">Reference proteome</keyword>
<comment type="caution">
    <text evidence="1">The sequence shown here is derived from an EMBL/GenBank/DDBJ whole genome shotgun (WGS) entry which is preliminary data.</text>
</comment>
<dbReference type="EMBL" id="BJNN01000144">
    <property type="protein sequence ID" value="GEC64872.1"/>
    <property type="molecule type" value="Genomic_DNA"/>
</dbReference>
<evidence type="ECO:0000313" key="2">
    <source>
        <dbReference type="Proteomes" id="UP000319478"/>
    </source>
</evidence>
<sequence length="63" mass="6972">MFIRGNRKYGGVVEWPLNPLCEELDSGLITGDTAGKTLAAPGVHREAMIWAPRVRRIRHSLTG</sequence>
<proteinExistence type="predicted"/>